<feature type="domain" description="DUF5642" evidence="2">
    <location>
        <begin position="47"/>
        <end position="227"/>
    </location>
</feature>
<dbReference type="AlphaFoldDB" id="A0A7I7PHE7"/>
<dbReference type="Pfam" id="PF18702">
    <property type="entry name" value="DUF5642"/>
    <property type="match status" value="1"/>
</dbReference>
<dbReference type="KEGG" id="mnv:MNVI_32890"/>
<feature type="compositionally biased region" description="Polar residues" evidence="1">
    <location>
        <begin position="67"/>
        <end position="76"/>
    </location>
</feature>
<evidence type="ECO:0000313" key="4">
    <source>
        <dbReference type="Proteomes" id="UP000466894"/>
    </source>
</evidence>
<reference evidence="3 4" key="1">
    <citation type="journal article" date="2019" name="Emerg. Microbes Infect.">
        <title>Comprehensive subspecies identification of 175 nontuberculous mycobacteria species based on 7547 genomic profiles.</title>
        <authorList>
            <person name="Matsumoto Y."/>
            <person name="Kinjo T."/>
            <person name="Motooka D."/>
            <person name="Nabeya D."/>
            <person name="Jung N."/>
            <person name="Uechi K."/>
            <person name="Horii T."/>
            <person name="Iida T."/>
            <person name="Fujita J."/>
            <person name="Nakamura S."/>
        </authorList>
    </citation>
    <scope>NUCLEOTIDE SEQUENCE [LARGE SCALE GENOMIC DNA]</scope>
    <source>
        <strain evidence="3 4">JCM 16367</strain>
    </source>
</reference>
<dbReference type="Proteomes" id="UP000466894">
    <property type="component" value="Chromosome"/>
</dbReference>
<feature type="compositionally biased region" description="Basic and acidic residues" evidence="1">
    <location>
        <begin position="49"/>
        <end position="58"/>
    </location>
</feature>
<feature type="region of interest" description="Disordered" evidence="1">
    <location>
        <begin position="16"/>
        <end position="76"/>
    </location>
</feature>
<protein>
    <recommendedName>
        <fullName evidence="2">DUF5642 domain-containing protein</fullName>
    </recommendedName>
</protein>
<accession>A0A7I7PHE7</accession>
<feature type="compositionally biased region" description="Low complexity" evidence="1">
    <location>
        <begin position="23"/>
        <end position="45"/>
    </location>
</feature>
<proteinExistence type="predicted"/>
<gene>
    <name evidence="3" type="ORF">MNVI_32890</name>
</gene>
<name>A0A7I7PHE7_9MYCO</name>
<evidence type="ECO:0000259" key="2">
    <source>
        <dbReference type="Pfam" id="PF18702"/>
    </source>
</evidence>
<sequence>MLAALAVGVTLVACDQSAERKPAGSSPAGPKPSSATSAAASAHAAYDISRVDNVKDDFPPGFPAQPQPSKTLSQQDIDSSGITAFTGARVDPPQCRSVLVPPNAEPAVGAQAAGIRGEGDQGSIYVVALRLPRPVPASQPAAGCDRVSVSGAAQASGTAERIPAPSIAGATTTGAKLSADAAEDPDYVFTAALDDRTSVIVMGSTDAQLNPQQLLSDLLVKAAAAVRGQ</sequence>
<dbReference type="InterPro" id="IPR041313">
    <property type="entry name" value="DUF5642"/>
</dbReference>
<dbReference type="EMBL" id="AP022583">
    <property type="protein sequence ID" value="BBY07971.1"/>
    <property type="molecule type" value="Genomic_DNA"/>
</dbReference>
<organism evidence="3 4">
    <name type="scientific">Mycobacterium noviomagense</name>
    <dbReference type="NCBI Taxonomy" id="459858"/>
    <lineage>
        <taxon>Bacteria</taxon>
        <taxon>Bacillati</taxon>
        <taxon>Actinomycetota</taxon>
        <taxon>Actinomycetes</taxon>
        <taxon>Mycobacteriales</taxon>
        <taxon>Mycobacteriaceae</taxon>
        <taxon>Mycobacterium</taxon>
    </lineage>
</organism>
<evidence type="ECO:0000313" key="3">
    <source>
        <dbReference type="EMBL" id="BBY07971.1"/>
    </source>
</evidence>
<evidence type="ECO:0000256" key="1">
    <source>
        <dbReference type="SAM" id="MobiDB-lite"/>
    </source>
</evidence>